<feature type="domain" description="Vitellogenin" evidence="7">
    <location>
        <begin position="1"/>
        <end position="556"/>
    </location>
</feature>
<dbReference type="SUPFAM" id="SSF48431">
    <property type="entry name" value="Lipovitellin-phosvitin complex, superhelical domain"/>
    <property type="match status" value="1"/>
</dbReference>
<proteinExistence type="predicted"/>
<dbReference type="InterPro" id="IPR001747">
    <property type="entry name" value="Vitellogenin_N"/>
</dbReference>
<feature type="chain" id="PRO_5043449869" description="Vitellogenin domain-containing protein" evidence="6">
    <location>
        <begin position="18"/>
        <end position="556"/>
    </location>
</feature>
<dbReference type="InterPro" id="IPR050733">
    <property type="entry name" value="Vitellogenin/Apolipophorin"/>
</dbReference>
<evidence type="ECO:0000256" key="2">
    <source>
        <dbReference type="ARBA" id="ARBA00022761"/>
    </source>
</evidence>
<sequence>MAPSGIVALCLLALASAAPQNLQSLQCATSCDSTRQATVGEIGKTYSFNYNVLSSVKLSGVNEGITQGGLTGTVDVSRINPCELAIKFTSSNEADNVNKYPLVVTITEDVQFGKACAHPEDDSESINIKKGIVSALQYSLPSFTPTKKQIISETSVLGTCPTAYSVVNKGENVVVNKVVTHSECHDHVYSQSKIPSLLSKSPMPLQVSNSVCTQVFSSNKVPQTITCKDTKVLRPTYGAYKYIEATQESTLQFVSESTDMSVLSSFQGSQLLSKKLSHEHSMPSKNPALVGKLDAILSNVCEMVQGQGHQDTASIVNEAIELLEHIPDDAFVTILSKIRAGGYCADYTKLEALYMDAIAFIGEPGALKVIAQEVNAGRVTGGRTALYTAALHLLTKPTAKHVAALTPIAAMEEPTSTLILAVASVVNKHCKLVSECENTPAVKNILNLLTGKLVKQCTASFSNSNPITVIATLKTLGNIGYLAAEHAEEVIKCAKTKGVETNVRFAAMMALKAAPCKNTVKSALLATVLDQGMNTEVELALTLLPLSVPKQQISSK</sequence>
<evidence type="ECO:0000256" key="6">
    <source>
        <dbReference type="SAM" id="SignalP"/>
    </source>
</evidence>
<evidence type="ECO:0000259" key="7">
    <source>
        <dbReference type="PROSITE" id="PS51211"/>
    </source>
</evidence>
<evidence type="ECO:0000313" key="8">
    <source>
        <dbReference type="EMBL" id="CAL4158950.1"/>
    </source>
</evidence>
<dbReference type="InterPro" id="IPR011030">
    <property type="entry name" value="Lipovitellin_superhlx_dom"/>
</dbReference>
<dbReference type="PROSITE" id="PS51211">
    <property type="entry name" value="VITELLOGENIN"/>
    <property type="match status" value="1"/>
</dbReference>
<evidence type="ECO:0000256" key="5">
    <source>
        <dbReference type="PROSITE-ProRule" id="PRU00557"/>
    </source>
</evidence>
<evidence type="ECO:0000256" key="1">
    <source>
        <dbReference type="ARBA" id="ARBA00022729"/>
    </source>
</evidence>
<gene>
    <name evidence="8" type="ORF">MNOR_LOCUS32173</name>
</gene>
<keyword evidence="4" id="KW-0325">Glycoprotein</keyword>
<comment type="caution">
    <text evidence="5">Lacks conserved residue(s) required for the propagation of feature annotation.</text>
</comment>
<evidence type="ECO:0000256" key="3">
    <source>
        <dbReference type="ARBA" id="ARBA00023157"/>
    </source>
</evidence>
<reference evidence="8 9" key="1">
    <citation type="submission" date="2024-05" db="EMBL/GenBank/DDBJ databases">
        <authorList>
            <person name="Wallberg A."/>
        </authorList>
    </citation>
    <scope>NUCLEOTIDE SEQUENCE [LARGE SCALE GENOMIC DNA]</scope>
</reference>
<dbReference type="Pfam" id="PF01347">
    <property type="entry name" value="Vitellogenin_N"/>
    <property type="match status" value="1"/>
</dbReference>
<dbReference type="Proteomes" id="UP001497623">
    <property type="component" value="Unassembled WGS sequence"/>
</dbReference>
<dbReference type="GO" id="GO:0005319">
    <property type="term" value="F:lipid transporter activity"/>
    <property type="evidence" value="ECO:0007669"/>
    <property type="project" value="InterPro"/>
</dbReference>
<evidence type="ECO:0000256" key="4">
    <source>
        <dbReference type="ARBA" id="ARBA00023180"/>
    </source>
</evidence>
<name>A0AAV2S5P1_MEGNR</name>
<keyword evidence="9" id="KW-1185">Reference proteome</keyword>
<feature type="signal peptide" evidence="6">
    <location>
        <begin position="1"/>
        <end position="17"/>
    </location>
</feature>
<dbReference type="Gene3D" id="1.25.10.20">
    <property type="entry name" value="Vitellinogen, superhelical"/>
    <property type="match status" value="1"/>
</dbReference>
<dbReference type="Gene3D" id="2.30.230.10">
    <property type="entry name" value="Lipovitellin, beta-sheet shell regions, chain A"/>
    <property type="match status" value="1"/>
</dbReference>
<evidence type="ECO:0000313" key="9">
    <source>
        <dbReference type="Proteomes" id="UP001497623"/>
    </source>
</evidence>
<dbReference type="PANTHER" id="PTHR23345">
    <property type="entry name" value="VITELLOGENIN-RELATED"/>
    <property type="match status" value="1"/>
</dbReference>
<comment type="caution">
    <text evidence="8">The sequence shown here is derived from an EMBL/GenBank/DDBJ whole genome shotgun (WGS) entry which is preliminary data.</text>
</comment>
<dbReference type="SMART" id="SM00638">
    <property type="entry name" value="LPD_N"/>
    <property type="match status" value="1"/>
</dbReference>
<keyword evidence="2" id="KW-0758">Storage protein</keyword>
<dbReference type="SUPFAM" id="SSF56968">
    <property type="entry name" value="Lipovitellin-phosvitin complex, beta-sheet shell regions"/>
    <property type="match status" value="1"/>
</dbReference>
<keyword evidence="1 6" id="KW-0732">Signal</keyword>
<dbReference type="AlphaFoldDB" id="A0AAV2S5P1"/>
<organism evidence="8 9">
    <name type="scientific">Meganyctiphanes norvegica</name>
    <name type="common">Northern krill</name>
    <name type="synonym">Thysanopoda norvegica</name>
    <dbReference type="NCBI Taxonomy" id="48144"/>
    <lineage>
        <taxon>Eukaryota</taxon>
        <taxon>Metazoa</taxon>
        <taxon>Ecdysozoa</taxon>
        <taxon>Arthropoda</taxon>
        <taxon>Crustacea</taxon>
        <taxon>Multicrustacea</taxon>
        <taxon>Malacostraca</taxon>
        <taxon>Eumalacostraca</taxon>
        <taxon>Eucarida</taxon>
        <taxon>Euphausiacea</taxon>
        <taxon>Euphausiidae</taxon>
        <taxon>Meganyctiphanes</taxon>
    </lineage>
</organism>
<dbReference type="EMBL" id="CAXKWB010043115">
    <property type="protein sequence ID" value="CAL4158950.1"/>
    <property type="molecule type" value="Genomic_DNA"/>
</dbReference>
<dbReference type="InterPro" id="IPR015816">
    <property type="entry name" value="Vitellinogen_b-sht_N"/>
</dbReference>
<accession>A0AAV2S5P1</accession>
<keyword evidence="3" id="KW-1015">Disulfide bond</keyword>
<dbReference type="InterPro" id="IPR015819">
    <property type="entry name" value="Lipid_transp_b-sht_shell"/>
</dbReference>
<protein>
    <recommendedName>
        <fullName evidence="7">Vitellogenin domain-containing protein</fullName>
    </recommendedName>
</protein>
<dbReference type="PANTHER" id="PTHR23345:SF15">
    <property type="entry name" value="VITELLOGENIN 1-RELATED"/>
    <property type="match status" value="1"/>
</dbReference>